<dbReference type="Proteomes" id="UP000030762">
    <property type="component" value="Unassembled WGS sequence"/>
</dbReference>
<protein>
    <submittedName>
        <fullName evidence="1">Uncharacterized protein</fullName>
    </submittedName>
</protein>
<dbReference type="AlphaFoldDB" id="T0RJR5"/>
<accession>T0RJR5</accession>
<dbReference type="RefSeq" id="XP_008616480.1">
    <property type="nucleotide sequence ID" value="XM_008618258.1"/>
</dbReference>
<dbReference type="STRING" id="1156394.T0RJR5"/>
<name>T0RJR5_SAPDV</name>
<proteinExistence type="predicted"/>
<gene>
    <name evidence="1" type="ORF">SDRG_12195</name>
</gene>
<organism evidence="1 2">
    <name type="scientific">Saprolegnia diclina (strain VS20)</name>
    <dbReference type="NCBI Taxonomy" id="1156394"/>
    <lineage>
        <taxon>Eukaryota</taxon>
        <taxon>Sar</taxon>
        <taxon>Stramenopiles</taxon>
        <taxon>Oomycota</taxon>
        <taxon>Saprolegniomycetes</taxon>
        <taxon>Saprolegniales</taxon>
        <taxon>Saprolegniaceae</taxon>
        <taxon>Saprolegnia</taxon>
    </lineage>
</organism>
<dbReference type="EMBL" id="JH767178">
    <property type="protein sequence ID" value="EQC30137.1"/>
    <property type="molecule type" value="Genomic_DNA"/>
</dbReference>
<keyword evidence="2" id="KW-1185">Reference proteome</keyword>
<sequence>MKAADTSVFCRQFDSLADFRTAAANVGHVAARPAPTTFHGAQAIAAGRVPVRGVNLRRLPGEQWMSPRSDIWKDLPANATWTEVDAAAAYASAAAGVKGQLGARSEALSANNNAASVDPGIAEVAVGNETPIDELLGAAAAFQAGDLPDVQIGFDANETCLPKWDVFQHVLKSNNDYVSFRGDEVKAVFNTV</sequence>
<dbReference type="InParanoid" id="T0RJR5"/>
<evidence type="ECO:0000313" key="2">
    <source>
        <dbReference type="Proteomes" id="UP000030762"/>
    </source>
</evidence>
<dbReference type="GeneID" id="19952922"/>
<reference evidence="1 2" key="1">
    <citation type="submission" date="2012-04" db="EMBL/GenBank/DDBJ databases">
        <title>The Genome Sequence of Saprolegnia declina VS20.</title>
        <authorList>
            <consortium name="The Broad Institute Genome Sequencing Platform"/>
            <person name="Russ C."/>
            <person name="Nusbaum C."/>
            <person name="Tyler B."/>
            <person name="van West P."/>
            <person name="Dieguez-Uribeondo J."/>
            <person name="de Bruijn I."/>
            <person name="Tripathy S."/>
            <person name="Jiang R."/>
            <person name="Young S.K."/>
            <person name="Zeng Q."/>
            <person name="Gargeya S."/>
            <person name="Fitzgerald M."/>
            <person name="Haas B."/>
            <person name="Abouelleil A."/>
            <person name="Alvarado L."/>
            <person name="Arachchi H.M."/>
            <person name="Berlin A."/>
            <person name="Chapman S.B."/>
            <person name="Goldberg J."/>
            <person name="Griggs A."/>
            <person name="Gujja S."/>
            <person name="Hansen M."/>
            <person name="Howarth C."/>
            <person name="Imamovic A."/>
            <person name="Larimer J."/>
            <person name="McCowen C."/>
            <person name="Montmayeur A."/>
            <person name="Murphy C."/>
            <person name="Neiman D."/>
            <person name="Pearson M."/>
            <person name="Priest M."/>
            <person name="Roberts A."/>
            <person name="Saif S."/>
            <person name="Shea T."/>
            <person name="Sisk P."/>
            <person name="Sykes S."/>
            <person name="Wortman J."/>
            <person name="Nusbaum C."/>
            <person name="Birren B."/>
        </authorList>
    </citation>
    <scope>NUCLEOTIDE SEQUENCE [LARGE SCALE GENOMIC DNA]</scope>
    <source>
        <strain evidence="1 2">VS20</strain>
    </source>
</reference>
<dbReference type="VEuPathDB" id="FungiDB:SDRG_12195"/>
<evidence type="ECO:0000313" key="1">
    <source>
        <dbReference type="EMBL" id="EQC30137.1"/>
    </source>
</evidence>